<evidence type="ECO:0000256" key="1">
    <source>
        <dbReference type="SAM" id="MobiDB-lite"/>
    </source>
</evidence>
<accession>A0A0G1MFR6</accession>
<organism evidence="2 3">
    <name type="scientific">Candidatus Uhrbacteria bacterium GW2011_GWE2_45_35</name>
    <dbReference type="NCBI Taxonomy" id="1618993"/>
    <lineage>
        <taxon>Bacteria</taxon>
        <taxon>Candidatus Uhriibacteriota</taxon>
    </lineage>
</organism>
<feature type="region of interest" description="Disordered" evidence="1">
    <location>
        <begin position="38"/>
        <end position="58"/>
    </location>
</feature>
<gene>
    <name evidence="2" type="ORF">UX09_C0034G0021</name>
</gene>
<dbReference type="STRING" id="1618993.UX09_C0034G0021"/>
<dbReference type="Proteomes" id="UP000034354">
    <property type="component" value="Unassembled WGS sequence"/>
</dbReference>
<evidence type="ECO:0000313" key="2">
    <source>
        <dbReference type="EMBL" id="KKU07156.1"/>
    </source>
</evidence>
<dbReference type="AlphaFoldDB" id="A0A0G1MFR6"/>
<evidence type="ECO:0000313" key="3">
    <source>
        <dbReference type="Proteomes" id="UP000034354"/>
    </source>
</evidence>
<name>A0A0G1MFR6_9BACT</name>
<dbReference type="EMBL" id="LCKW01000034">
    <property type="protein sequence ID" value="KKU07156.1"/>
    <property type="molecule type" value="Genomic_DNA"/>
</dbReference>
<proteinExistence type="predicted"/>
<reference evidence="2 3" key="1">
    <citation type="journal article" date="2015" name="Nature">
        <title>rRNA introns, odd ribosomes, and small enigmatic genomes across a large radiation of phyla.</title>
        <authorList>
            <person name="Brown C.T."/>
            <person name="Hug L.A."/>
            <person name="Thomas B.C."/>
            <person name="Sharon I."/>
            <person name="Castelle C.J."/>
            <person name="Singh A."/>
            <person name="Wilkins M.J."/>
            <person name="Williams K.H."/>
            <person name="Banfield J.F."/>
        </authorList>
    </citation>
    <scope>NUCLEOTIDE SEQUENCE [LARGE SCALE GENOMIC DNA]</scope>
</reference>
<sequence>MKSPELSNPFTTPKKHLNPDVAGAVKALFDAKTAEDVRRELGQTPTEPTPAEDFNVDPNFDISVTEQEKHESFLESIELNSAYPLQSLKPSKSRQT</sequence>
<protein>
    <submittedName>
        <fullName evidence="2">Uncharacterized protein</fullName>
    </submittedName>
</protein>
<comment type="caution">
    <text evidence="2">The sequence shown here is derived from an EMBL/GenBank/DDBJ whole genome shotgun (WGS) entry which is preliminary data.</text>
</comment>